<organism evidence="2 3">
    <name type="scientific">Durio zibethinus</name>
    <name type="common">Durian</name>
    <dbReference type="NCBI Taxonomy" id="66656"/>
    <lineage>
        <taxon>Eukaryota</taxon>
        <taxon>Viridiplantae</taxon>
        <taxon>Streptophyta</taxon>
        <taxon>Embryophyta</taxon>
        <taxon>Tracheophyta</taxon>
        <taxon>Spermatophyta</taxon>
        <taxon>Magnoliopsida</taxon>
        <taxon>eudicotyledons</taxon>
        <taxon>Gunneridae</taxon>
        <taxon>Pentapetalae</taxon>
        <taxon>rosids</taxon>
        <taxon>malvids</taxon>
        <taxon>Malvales</taxon>
        <taxon>Malvaceae</taxon>
        <taxon>Helicteroideae</taxon>
        <taxon>Durio</taxon>
    </lineage>
</organism>
<dbReference type="Proteomes" id="UP000515121">
    <property type="component" value="Unplaced"/>
</dbReference>
<sequence>MLLENATPKHHEALYGCHLDPLITCPHKILSQSISFLRHLVLFFILFSSVSLANRSNKETRDRQPKKKKKEQRCSTTTAPRSYLALYAAQKEGLFRRIASGAAIKGRTADPTIHSGELEAGPDVHRGEPQGIENSLDDNKFNEFRTEAEPKPGYETESLMQPKMPHDSSLRLKSSQVNHPLEPIVQQSRTVSTAVLETVCFAGLDGTPWPESKEKEQSDMKEKAMDNKEYYGHHKASPLSEIKVADTRKPITRATDGTVTEVVQNEKDGIGWRPEELDTAEEALSRATKIWKENAMRGIPEAPHSRILRELHGEWF</sequence>
<accession>A0A6P6A4V5</accession>
<dbReference type="GeneID" id="111306406"/>
<evidence type="ECO:0000313" key="3">
    <source>
        <dbReference type="RefSeq" id="XP_022760018.1"/>
    </source>
</evidence>
<protein>
    <submittedName>
        <fullName evidence="3">Uncharacterized protein LOC111306406</fullName>
    </submittedName>
</protein>
<dbReference type="KEGG" id="dzi:111306406"/>
<dbReference type="AlphaFoldDB" id="A0A6P6A4V5"/>
<feature type="region of interest" description="Disordered" evidence="1">
    <location>
        <begin position="56"/>
        <end position="77"/>
    </location>
</feature>
<gene>
    <name evidence="3" type="primary">LOC111306406</name>
</gene>
<reference evidence="3" key="1">
    <citation type="submission" date="2025-08" db="UniProtKB">
        <authorList>
            <consortium name="RefSeq"/>
        </authorList>
    </citation>
    <scope>IDENTIFICATION</scope>
    <source>
        <tissue evidence="3">Fruit stalk</tissue>
    </source>
</reference>
<dbReference type="PANTHER" id="PTHR35985:SF1">
    <property type="entry name" value="OS07G0675200 PROTEIN"/>
    <property type="match status" value="1"/>
</dbReference>
<proteinExistence type="predicted"/>
<dbReference type="RefSeq" id="XP_022760018.1">
    <property type="nucleotide sequence ID" value="XM_022904283.1"/>
</dbReference>
<keyword evidence="2" id="KW-1185">Reference proteome</keyword>
<dbReference type="OrthoDB" id="779250at2759"/>
<evidence type="ECO:0000313" key="2">
    <source>
        <dbReference type="Proteomes" id="UP000515121"/>
    </source>
</evidence>
<dbReference type="PANTHER" id="PTHR35985">
    <property type="entry name" value="OS07G0675200 PROTEIN"/>
    <property type="match status" value="1"/>
</dbReference>
<name>A0A6P6A4V5_DURZI</name>
<evidence type="ECO:0000256" key="1">
    <source>
        <dbReference type="SAM" id="MobiDB-lite"/>
    </source>
</evidence>